<comment type="caution">
    <text evidence="9">The sequence shown here is derived from an EMBL/GenBank/DDBJ whole genome shotgun (WGS) entry which is preliminary data.</text>
</comment>
<keyword evidence="5 8" id="KW-1133">Transmembrane helix</keyword>
<dbReference type="Gene3D" id="3.30.700.10">
    <property type="entry name" value="Glycoprotein, Type 4 Pilin"/>
    <property type="match status" value="1"/>
</dbReference>
<keyword evidence="3" id="KW-0488">Methylation</keyword>
<dbReference type="InterPro" id="IPR002416">
    <property type="entry name" value="T2SS_protein-GspH"/>
</dbReference>
<evidence type="ECO:0000256" key="8">
    <source>
        <dbReference type="SAM" id="Phobius"/>
    </source>
</evidence>
<dbReference type="PANTHER" id="PTHR30093">
    <property type="entry name" value="GENERAL SECRETION PATHWAY PROTEIN G"/>
    <property type="match status" value="1"/>
</dbReference>
<evidence type="ECO:0000313" key="10">
    <source>
        <dbReference type="Proteomes" id="UP000239239"/>
    </source>
</evidence>
<dbReference type="GO" id="GO:0044096">
    <property type="term" value="C:type IV pilus"/>
    <property type="evidence" value="ECO:0007669"/>
    <property type="project" value="TreeGrafter"/>
</dbReference>
<evidence type="ECO:0000313" key="9">
    <source>
        <dbReference type="EMBL" id="PPK30320.1"/>
    </source>
</evidence>
<dbReference type="SUPFAM" id="SSF54523">
    <property type="entry name" value="Pili subunits"/>
    <property type="match status" value="1"/>
</dbReference>
<dbReference type="InterPro" id="IPR001082">
    <property type="entry name" value="Pilin"/>
</dbReference>
<dbReference type="Pfam" id="PF00114">
    <property type="entry name" value="Pilin"/>
    <property type="match status" value="1"/>
</dbReference>
<dbReference type="EMBL" id="PQWY01000012">
    <property type="protein sequence ID" value="PPK30320.1"/>
    <property type="molecule type" value="Genomic_DNA"/>
</dbReference>
<keyword evidence="7" id="KW-0281">Fimbrium</keyword>
<evidence type="ECO:0000256" key="7">
    <source>
        <dbReference type="RuleBase" id="RU000389"/>
    </source>
</evidence>
<dbReference type="GO" id="GO:0007155">
    <property type="term" value="P:cell adhesion"/>
    <property type="evidence" value="ECO:0007669"/>
    <property type="project" value="InterPro"/>
</dbReference>
<dbReference type="NCBIfam" id="TIGR02532">
    <property type="entry name" value="IV_pilin_GFxxxE"/>
    <property type="match status" value="1"/>
</dbReference>
<dbReference type="GO" id="GO:0043107">
    <property type="term" value="P:type IV pilus-dependent motility"/>
    <property type="evidence" value="ECO:0007669"/>
    <property type="project" value="TreeGrafter"/>
</dbReference>
<sequence length="140" mass="14430">MEMVMRQKGFTLIELMIVVAIIGILAAIAIPAYQDYTIRARVTEGLTLADSAKLAVSETAITNNALPATQAATGYVSPAATPNVQSIAIGANGVITITYTAAAGGGTIIMTPTLQANGDVTWTCTAGTLLAKYRPASCRP</sequence>
<accession>A0A2S6EYS0</accession>
<dbReference type="AlphaFoldDB" id="A0A2S6EYS0"/>
<evidence type="ECO:0000256" key="1">
    <source>
        <dbReference type="ARBA" id="ARBA00004167"/>
    </source>
</evidence>
<dbReference type="Proteomes" id="UP000239239">
    <property type="component" value="Unassembled WGS sequence"/>
</dbReference>
<evidence type="ECO:0000256" key="6">
    <source>
        <dbReference type="ARBA" id="ARBA00023136"/>
    </source>
</evidence>
<proteinExistence type="inferred from homology"/>
<comment type="subcellular location">
    <subcellularLocation>
        <location evidence="1">Membrane</location>
        <topology evidence="1">Single-pass membrane protein</topology>
    </subcellularLocation>
</comment>
<dbReference type="Pfam" id="PF07963">
    <property type="entry name" value="N_methyl"/>
    <property type="match status" value="1"/>
</dbReference>
<organism evidence="9 10">
    <name type="scientific">Legionella pneumophila</name>
    <dbReference type="NCBI Taxonomy" id="446"/>
    <lineage>
        <taxon>Bacteria</taxon>
        <taxon>Pseudomonadati</taxon>
        <taxon>Pseudomonadota</taxon>
        <taxon>Gammaproteobacteria</taxon>
        <taxon>Legionellales</taxon>
        <taxon>Legionellaceae</taxon>
        <taxon>Legionella</taxon>
    </lineage>
</organism>
<evidence type="ECO:0000256" key="5">
    <source>
        <dbReference type="ARBA" id="ARBA00022989"/>
    </source>
</evidence>
<keyword evidence="4 8" id="KW-0812">Transmembrane</keyword>
<dbReference type="GO" id="GO:0015628">
    <property type="term" value="P:protein secretion by the type II secretion system"/>
    <property type="evidence" value="ECO:0007669"/>
    <property type="project" value="InterPro"/>
</dbReference>
<dbReference type="PROSITE" id="PS00409">
    <property type="entry name" value="PROKAR_NTER_METHYL"/>
    <property type="match status" value="1"/>
</dbReference>
<reference evidence="9 10" key="1">
    <citation type="submission" date="2018-02" db="EMBL/GenBank/DDBJ databases">
        <title>Draft genome sequences of four Legionella pneumophila clinical strains isolated in Ontario.</title>
        <authorList>
            <person name="Fortuna A."/>
            <person name="Ramnarine R."/>
            <person name="Li A."/>
            <person name="Frantz C."/>
            <person name="Mallo G."/>
        </authorList>
    </citation>
    <scope>NUCLEOTIDE SEQUENCE [LARGE SCALE GENOMIC DNA]</scope>
    <source>
        <strain evidence="9 10">LG61</strain>
    </source>
</reference>
<evidence type="ECO:0000256" key="3">
    <source>
        <dbReference type="ARBA" id="ARBA00022481"/>
    </source>
</evidence>
<dbReference type="InterPro" id="IPR045584">
    <property type="entry name" value="Pilin-like"/>
</dbReference>
<dbReference type="GO" id="GO:0016020">
    <property type="term" value="C:membrane"/>
    <property type="evidence" value="ECO:0007669"/>
    <property type="project" value="UniProtKB-SubCell"/>
</dbReference>
<evidence type="ECO:0000256" key="2">
    <source>
        <dbReference type="ARBA" id="ARBA00005233"/>
    </source>
</evidence>
<dbReference type="PRINTS" id="PR00885">
    <property type="entry name" value="BCTERIALGSPH"/>
</dbReference>
<dbReference type="OrthoDB" id="115249at2"/>
<keyword evidence="6 8" id="KW-0472">Membrane</keyword>
<gene>
    <name evidence="9" type="ORF">C3928_09655</name>
</gene>
<protein>
    <submittedName>
        <fullName evidence="9">Prepilin-type N-terminal cleavage/methylation domain-containing protein</fullName>
    </submittedName>
</protein>
<name>A0A2S6EYS0_LEGPN</name>
<comment type="similarity">
    <text evidence="2 7">Belongs to the N-Me-Phe pilin family.</text>
</comment>
<feature type="transmembrane region" description="Helical" evidence="8">
    <location>
        <begin position="12"/>
        <end position="33"/>
    </location>
</feature>
<dbReference type="PANTHER" id="PTHR30093:SF34">
    <property type="entry name" value="PREPILIN PEPTIDASE-DEPENDENT PROTEIN D"/>
    <property type="match status" value="1"/>
</dbReference>
<dbReference type="InterPro" id="IPR012902">
    <property type="entry name" value="N_methyl_site"/>
</dbReference>
<evidence type="ECO:0000256" key="4">
    <source>
        <dbReference type="ARBA" id="ARBA00022692"/>
    </source>
</evidence>
<dbReference type="GO" id="GO:0015627">
    <property type="term" value="C:type II protein secretion system complex"/>
    <property type="evidence" value="ECO:0007669"/>
    <property type="project" value="InterPro"/>
</dbReference>